<accession>A0A8S5S426</accession>
<evidence type="ECO:0000313" key="1">
    <source>
        <dbReference type="EMBL" id="DAF45764.1"/>
    </source>
</evidence>
<proteinExistence type="predicted"/>
<name>A0A8S5S426_9CAUD</name>
<sequence>MWVALNMKLKLKEYNLPNAPTGYSTRLWGIGRGKEYTRNFMENRVKENIRLNALGAEDEESLKEIMKDLSTNIVEHSLIVCEDLIRAARKAKTESVREKYYKAINNPDYLRVVFIISVSNYAKELIALGFDINHVFLKLRLETMDIFKKELSDIWIEYAESNKNENDYLDAVTRTEEIFKMYEKKTVVSTDDLDKLADEKLVYNLMGKDNVDNLIEIIIDGLRQRITGEIRLFSPNNY</sequence>
<organism evidence="1">
    <name type="scientific">Siphoviridae sp. ctxYv12</name>
    <dbReference type="NCBI Taxonomy" id="2827974"/>
    <lineage>
        <taxon>Viruses</taxon>
        <taxon>Duplodnaviria</taxon>
        <taxon>Heunggongvirae</taxon>
        <taxon>Uroviricota</taxon>
        <taxon>Caudoviricetes</taxon>
    </lineage>
</organism>
<protein>
    <submittedName>
        <fullName evidence="1">Uncharacterized protein</fullName>
    </submittedName>
</protein>
<reference evidence="1" key="1">
    <citation type="journal article" date="2021" name="Proc. Natl. Acad. Sci. U.S.A.">
        <title>A Catalog of Tens of Thousands of Viruses from Human Metagenomes Reveals Hidden Associations with Chronic Diseases.</title>
        <authorList>
            <person name="Tisza M.J."/>
            <person name="Buck C.B."/>
        </authorList>
    </citation>
    <scope>NUCLEOTIDE SEQUENCE</scope>
    <source>
        <strain evidence="1">CtxYv12</strain>
    </source>
</reference>
<dbReference type="EMBL" id="BK032518">
    <property type="protein sequence ID" value="DAF45764.1"/>
    <property type="molecule type" value="Genomic_DNA"/>
</dbReference>